<accession>A0A5B7E3L1</accession>
<dbReference type="EMBL" id="VSRR010001831">
    <property type="protein sequence ID" value="MPC27955.1"/>
    <property type="molecule type" value="Genomic_DNA"/>
</dbReference>
<sequence>MSDITKAYGVIARPVRGWRKGTFSPLSLESAFDLCSEKHAKKASRRSENPSVVRHSKRGGGSDDGHKGLSAGAAGVCRRERRLVIKTSPTGALAPRPPLLATSYVTRPISFKVADKKKKKKPVTPNLSKHNQKPSKKRWPAYPGEVL</sequence>
<evidence type="ECO:0000256" key="1">
    <source>
        <dbReference type="SAM" id="MobiDB-lite"/>
    </source>
</evidence>
<comment type="caution">
    <text evidence="2">The sequence shown here is derived from an EMBL/GenBank/DDBJ whole genome shotgun (WGS) entry which is preliminary data.</text>
</comment>
<dbReference type="AlphaFoldDB" id="A0A5B7E3L1"/>
<name>A0A5B7E3L1_PORTR</name>
<reference evidence="2 3" key="1">
    <citation type="submission" date="2019-05" db="EMBL/GenBank/DDBJ databases">
        <title>Another draft genome of Portunus trituberculatus and its Hox gene families provides insights of decapod evolution.</title>
        <authorList>
            <person name="Jeong J.-H."/>
            <person name="Song I."/>
            <person name="Kim S."/>
            <person name="Choi T."/>
            <person name="Kim D."/>
            <person name="Ryu S."/>
            <person name="Kim W."/>
        </authorList>
    </citation>
    <scope>NUCLEOTIDE SEQUENCE [LARGE SCALE GENOMIC DNA]</scope>
    <source>
        <tissue evidence="2">Muscle</tissue>
    </source>
</reference>
<protein>
    <submittedName>
        <fullName evidence="2">Uncharacterized protein</fullName>
    </submittedName>
</protein>
<gene>
    <name evidence="2" type="ORF">E2C01_021148</name>
</gene>
<feature type="region of interest" description="Disordered" evidence="1">
    <location>
        <begin position="111"/>
        <end position="147"/>
    </location>
</feature>
<organism evidence="2 3">
    <name type="scientific">Portunus trituberculatus</name>
    <name type="common">Swimming crab</name>
    <name type="synonym">Neptunus trituberculatus</name>
    <dbReference type="NCBI Taxonomy" id="210409"/>
    <lineage>
        <taxon>Eukaryota</taxon>
        <taxon>Metazoa</taxon>
        <taxon>Ecdysozoa</taxon>
        <taxon>Arthropoda</taxon>
        <taxon>Crustacea</taxon>
        <taxon>Multicrustacea</taxon>
        <taxon>Malacostraca</taxon>
        <taxon>Eumalacostraca</taxon>
        <taxon>Eucarida</taxon>
        <taxon>Decapoda</taxon>
        <taxon>Pleocyemata</taxon>
        <taxon>Brachyura</taxon>
        <taxon>Eubrachyura</taxon>
        <taxon>Portunoidea</taxon>
        <taxon>Portunidae</taxon>
        <taxon>Portuninae</taxon>
        <taxon>Portunus</taxon>
    </lineage>
</organism>
<feature type="region of interest" description="Disordered" evidence="1">
    <location>
        <begin position="37"/>
        <end position="74"/>
    </location>
</feature>
<dbReference type="Proteomes" id="UP000324222">
    <property type="component" value="Unassembled WGS sequence"/>
</dbReference>
<keyword evidence="3" id="KW-1185">Reference proteome</keyword>
<evidence type="ECO:0000313" key="2">
    <source>
        <dbReference type="EMBL" id="MPC27955.1"/>
    </source>
</evidence>
<evidence type="ECO:0000313" key="3">
    <source>
        <dbReference type="Proteomes" id="UP000324222"/>
    </source>
</evidence>
<feature type="compositionally biased region" description="Basic residues" evidence="1">
    <location>
        <begin position="130"/>
        <end position="139"/>
    </location>
</feature>
<proteinExistence type="predicted"/>